<evidence type="ECO:0000256" key="3">
    <source>
        <dbReference type="ARBA" id="ARBA00022448"/>
    </source>
</evidence>
<keyword evidence="6 8" id="KW-1133">Transmembrane helix</keyword>
<dbReference type="InterPro" id="IPR011606">
    <property type="entry name" value="Brnchd-chn_aa_trnsp_permease"/>
</dbReference>
<sequence>MKRPFATGLRDSLSIVIGYLPIAFSFGLAARNAGLSPRYAIAMSAFVYAGATQFMMVALLAAGTGVAAVAAAALMMNARHLFYGAALRTQLPAERIPPAPVLAFGLTDEVFATALAQFGGIPPACRARWYLGLQLGAYLAWCLGTVCGVVLGAHLDGQPAWLRDTLGAVLPALFIALLCDYVAASGRHGWPALAASLALAVAALAVLPGHLAIIVAMLGGAWLLGGTRSERAA</sequence>
<keyword evidence="10" id="KW-1185">Reference proteome</keyword>
<evidence type="ECO:0000256" key="8">
    <source>
        <dbReference type="SAM" id="Phobius"/>
    </source>
</evidence>
<accession>A0A1H2PNI6</accession>
<comment type="similarity">
    <text evidence="2">Belongs to the AzlC family.</text>
</comment>
<dbReference type="GO" id="GO:0005886">
    <property type="term" value="C:plasma membrane"/>
    <property type="evidence" value="ECO:0007669"/>
    <property type="project" value="UniProtKB-SubCell"/>
</dbReference>
<reference evidence="10" key="1">
    <citation type="submission" date="2016-09" db="EMBL/GenBank/DDBJ databases">
        <authorList>
            <person name="Varghese N."/>
            <person name="Submissions S."/>
        </authorList>
    </citation>
    <scope>NUCLEOTIDE SEQUENCE [LARGE SCALE GENOMIC DNA]</scope>
    <source>
        <strain evidence="10">JS23</strain>
    </source>
</reference>
<feature type="transmembrane region" description="Helical" evidence="8">
    <location>
        <begin position="165"/>
        <end position="184"/>
    </location>
</feature>
<comment type="subcellular location">
    <subcellularLocation>
        <location evidence="1">Cell membrane</location>
        <topology evidence="1">Multi-pass membrane protein</topology>
    </subcellularLocation>
</comment>
<evidence type="ECO:0000256" key="1">
    <source>
        <dbReference type="ARBA" id="ARBA00004651"/>
    </source>
</evidence>
<dbReference type="AlphaFoldDB" id="A0A1H2PNI6"/>
<feature type="transmembrane region" description="Helical" evidence="8">
    <location>
        <begin position="12"/>
        <end position="30"/>
    </location>
</feature>
<dbReference type="Pfam" id="PF03591">
    <property type="entry name" value="AzlC"/>
    <property type="match status" value="1"/>
</dbReference>
<feature type="transmembrane region" description="Helical" evidence="8">
    <location>
        <begin position="196"/>
        <end position="224"/>
    </location>
</feature>
<keyword evidence="5 8" id="KW-0812">Transmembrane</keyword>
<evidence type="ECO:0000256" key="7">
    <source>
        <dbReference type="ARBA" id="ARBA00023136"/>
    </source>
</evidence>
<feature type="transmembrane region" description="Helical" evidence="8">
    <location>
        <begin position="50"/>
        <end position="74"/>
    </location>
</feature>
<keyword evidence="4" id="KW-1003">Cell membrane</keyword>
<dbReference type="Proteomes" id="UP000243719">
    <property type="component" value="Unassembled WGS sequence"/>
</dbReference>
<dbReference type="PANTHER" id="PTHR34979:SF1">
    <property type="entry name" value="INNER MEMBRANE PROTEIN YGAZ"/>
    <property type="match status" value="1"/>
</dbReference>
<dbReference type="STRING" id="1770053.SAMN05216551_103265"/>
<dbReference type="RefSeq" id="WP_091906467.1">
    <property type="nucleotide sequence ID" value="NZ_FNLO01000003.1"/>
</dbReference>
<gene>
    <name evidence="9" type="ORF">SAMN05216551_103265</name>
</gene>
<evidence type="ECO:0000256" key="2">
    <source>
        <dbReference type="ARBA" id="ARBA00010735"/>
    </source>
</evidence>
<evidence type="ECO:0000256" key="5">
    <source>
        <dbReference type="ARBA" id="ARBA00022692"/>
    </source>
</evidence>
<dbReference type="EMBL" id="FNLO01000003">
    <property type="protein sequence ID" value="SDV47745.1"/>
    <property type="molecule type" value="Genomic_DNA"/>
</dbReference>
<name>A0A1H2PNI6_9BURK</name>
<evidence type="ECO:0000256" key="6">
    <source>
        <dbReference type="ARBA" id="ARBA00022989"/>
    </source>
</evidence>
<evidence type="ECO:0000256" key="4">
    <source>
        <dbReference type="ARBA" id="ARBA00022475"/>
    </source>
</evidence>
<evidence type="ECO:0000313" key="9">
    <source>
        <dbReference type="EMBL" id="SDV47745.1"/>
    </source>
</evidence>
<organism evidence="9 10">
    <name type="scientific">Chitinasiproducens palmae</name>
    <dbReference type="NCBI Taxonomy" id="1770053"/>
    <lineage>
        <taxon>Bacteria</taxon>
        <taxon>Pseudomonadati</taxon>
        <taxon>Pseudomonadota</taxon>
        <taxon>Betaproteobacteria</taxon>
        <taxon>Burkholderiales</taxon>
        <taxon>Burkholderiaceae</taxon>
        <taxon>Chitinasiproducens</taxon>
    </lineage>
</organism>
<keyword evidence="3" id="KW-0813">Transport</keyword>
<protein>
    <submittedName>
        <fullName evidence="9">4-azaleucine resistance probable transporter AzlC</fullName>
    </submittedName>
</protein>
<feature type="transmembrane region" description="Helical" evidence="8">
    <location>
        <begin position="135"/>
        <end position="153"/>
    </location>
</feature>
<proteinExistence type="inferred from homology"/>
<dbReference type="OrthoDB" id="3177005at2"/>
<keyword evidence="7 8" id="KW-0472">Membrane</keyword>
<evidence type="ECO:0000313" key="10">
    <source>
        <dbReference type="Proteomes" id="UP000243719"/>
    </source>
</evidence>
<dbReference type="PANTHER" id="PTHR34979">
    <property type="entry name" value="INNER MEMBRANE PROTEIN YGAZ"/>
    <property type="match status" value="1"/>
</dbReference>
<dbReference type="GO" id="GO:1903785">
    <property type="term" value="P:L-valine transmembrane transport"/>
    <property type="evidence" value="ECO:0007669"/>
    <property type="project" value="TreeGrafter"/>
</dbReference>